<reference evidence="16 17" key="1">
    <citation type="journal article" date="2024" name="Front. Microbiol.">
        <title>Pangenomic and biochemical analyses of Helcococcus ovis reveal widespread tetracycline resistance and a novel bacterial species, Helcococcus bovis.</title>
        <authorList>
            <person name="Cunha F."/>
            <person name="Zhai Y."/>
            <person name="Casaro S."/>
            <person name="Jones K.L."/>
            <person name="Hernandez M."/>
            <person name="Bisinotto R.S."/>
            <person name="Kariyawasam S."/>
            <person name="Brown M.B."/>
            <person name="Phillips A."/>
            <person name="Jeong K.C."/>
            <person name="Galvao K.N."/>
        </authorList>
    </citation>
    <scope>NUCLEOTIDE SEQUENCE [LARGE SCALE GENOMIC DNA]</scope>
    <source>
        <strain evidence="16 17">KG197</strain>
    </source>
</reference>
<comment type="similarity">
    <text evidence="14">Belongs to the ribF family.</text>
</comment>
<dbReference type="InterPro" id="IPR023465">
    <property type="entry name" value="Riboflavin_kinase_dom_sf"/>
</dbReference>
<dbReference type="NCBIfam" id="TIGR00083">
    <property type="entry name" value="ribF"/>
    <property type="match status" value="1"/>
</dbReference>
<evidence type="ECO:0000256" key="10">
    <source>
        <dbReference type="ARBA" id="ARBA00022840"/>
    </source>
</evidence>
<keyword evidence="4 14" id="KW-0288">FMN</keyword>
<protein>
    <recommendedName>
        <fullName evidence="14">Riboflavin biosynthesis protein</fullName>
    </recommendedName>
    <domain>
        <recommendedName>
            <fullName evidence="14">Riboflavin kinase</fullName>
            <ecNumber evidence="14">2.7.1.26</ecNumber>
        </recommendedName>
        <alternativeName>
            <fullName evidence="14">Flavokinase</fullName>
        </alternativeName>
    </domain>
    <domain>
        <recommendedName>
            <fullName evidence="14">FMN adenylyltransferase</fullName>
            <ecNumber evidence="14">2.7.7.2</ecNumber>
        </recommendedName>
        <alternativeName>
            <fullName evidence="14">FAD pyrophosphorylase</fullName>
        </alternativeName>
        <alternativeName>
            <fullName evidence="14">FAD synthase</fullName>
        </alternativeName>
    </domain>
</protein>
<gene>
    <name evidence="16" type="ORF">ABGF40_04095</name>
</gene>
<evidence type="ECO:0000256" key="9">
    <source>
        <dbReference type="ARBA" id="ARBA00022827"/>
    </source>
</evidence>
<evidence type="ECO:0000256" key="1">
    <source>
        <dbReference type="ARBA" id="ARBA00004726"/>
    </source>
</evidence>
<evidence type="ECO:0000313" key="16">
    <source>
        <dbReference type="EMBL" id="MFM1524846.1"/>
    </source>
</evidence>
<keyword evidence="5 14" id="KW-0808">Transferase</keyword>
<evidence type="ECO:0000256" key="5">
    <source>
        <dbReference type="ARBA" id="ARBA00022679"/>
    </source>
</evidence>
<dbReference type="Proteomes" id="UP001629536">
    <property type="component" value="Unassembled WGS sequence"/>
</dbReference>
<evidence type="ECO:0000256" key="2">
    <source>
        <dbReference type="ARBA" id="ARBA00005201"/>
    </source>
</evidence>
<evidence type="ECO:0000313" key="17">
    <source>
        <dbReference type="Proteomes" id="UP001629536"/>
    </source>
</evidence>
<keyword evidence="6 14" id="KW-0548">Nucleotidyltransferase</keyword>
<keyword evidence="9 14" id="KW-0274">FAD</keyword>
<proteinExistence type="inferred from homology"/>
<evidence type="ECO:0000256" key="14">
    <source>
        <dbReference type="PIRNR" id="PIRNR004491"/>
    </source>
</evidence>
<name>A0ABW9F784_9FIRM</name>
<dbReference type="EC" id="2.7.7.2" evidence="14"/>
<evidence type="ECO:0000256" key="12">
    <source>
        <dbReference type="ARBA" id="ARBA00047880"/>
    </source>
</evidence>
<dbReference type="GO" id="GO:0008531">
    <property type="term" value="F:riboflavin kinase activity"/>
    <property type="evidence" value="ECO:0007669"/>
    <property type="project" value="UniProtKB-EC"/>
</dbReference>
<evidence type="ECO:0000259" key="15">
    <source>
        <dbReference type="SMART" id="SM00904"/>
    </source>
</evidence>
<dbReference type="SMART" id="SM00904">
    <property type="entry name" value="Flavokinase"/>
    <property type="match status" value="1"/>
</dbReference>
<comment type="pathway">
    <text evidence="2 14">Cofactor biosynthesis; FMN biosynthesis; FMN from riboflavin (ATP route): step 1/1.</text>
</comment>
<evidence type="ECO:0000256" key="8">
    <source>
        <dbReference type="ARBA" id="ARBA00022777"/>
    </source>
</evidence>
<dbReference type="SUPFAM" id="SSF82114">
    <property type="entry name" value="Riboflavin kinase-like"/>
    <property type="match status" value="1"/>
</dbReference>
<dbReference type="Pfam" id="PF06574">
    <property type="entry name" value="FAD_syn"/>
    <property type="match status" value="1"/>
</dbReference>
<evidence type="ECO:0000256" key="3">
    <source>
        <dbReference type="ARBA" id="ARBA00022630"/>
    </source>
</evidence>
<organism evidence="16 17">
    <name type="scientific">Helcococcus bovis</name>
    <dbReference type="NCBI Taxonomy" id="3153252"/>
    <lineage>
        <taxon>Bacteria</taxon>
        <taxon>Bacillati</taxon>
        <taxon>Bacillota</taxon>
        <taxon>Tissierellia</taxon>
        <taxon>Tissierellales</taxon>
        <taxon>Peptoniphilaceae</taxon>
        <taxon>Helcococcus</taxon>
    </lineage>
</organism>
<dbReference type="PIRSF" id="PIRSF004491">
    <property type="entry name" value="FAD_Synth"/>
    <property type="match status" value="1"/>
</dbReference>
<evidence type="ECO:0000256" key="13">
    <source>
        <dbReference type="ARBA" id="ARBA00049494"/>
    </source>
</evidence>
<dbReference type="EMBL" id="JBFNFH010000007">
    <property type="protein sequence ID" value="MFM1524846.1"/>
    <property type="molecule type" value="Genomic_DNA"/>
</dbReference>
<keyword evidence="17" id="KW-1185">Reference proteome</keyword>
<keyword evidence="3 14" id="KW-0285">Flavoprotein</keyword>
<comment type="caution">
    <text evidence="16">The sequence shown here is derived from an EMBL/GenBank/DDBJ whole genome shotgun (WGS) entry which is preliminary data.</text>
</comment>
<evidence type="ECO:0000256" key="4">
    <source>
        <dbReference type="ARBA" id="ARBA00022643"/>
    </source>
</evidence>
<evidence type="ECO:0000256" key="11">
    <source>
        <dbReference type="ARBA" id="ARBA00023268"/>
    </source>
</evidence>
<dbReference type="InterPro" id="IPR023468">
    <property type="entry name" value="Riboflavin_kinase"/>
</dbReference>
<evidence type="ECO:0000256" key="6">
    <source>
        <dbReference type="ARBA" id="ARBA00022695"/>
    </source>
</evidence>
<dbReference type="CDD" id="cd02064">
    <property type="entry name" value="FAD_synthetase_N"/>
    <property type="match status" value="1"/>
</dbReference>
<dbReference type="Gene3D" id="3.40.50.620">
    <property type="entry name" value="HUPs"/>
    <property type="match status" value="1"/>
</dbReference>
<dbReference type="InterPro" id="IPR014729">
    <property type="entry name" value="Rossmann-like_a/b/a_fold"/>
</dbReference>
<dbReference type="EC" id="2.7.1.26" evidence="14"/>
<dbReference type="InterPro" id="IPR002606">
    <property type="entry name" value="Riboflavin_kinase_bac"/>
</dbReference>
<evidence type="ECO:0000256" key="7">
    <source>
        <dbReference type="ARBA" id="ARBA00022741"/>
    </source>
</evidence>
<dbReference type="SUPFAM" id="SSF52374">
    <property type="entry name" value="Nucleotidylyl transferase"/>
    <property type="match status" value="1"/>
</dbReference>
<keyword evidence="11" id="KW-0511">Multifunctional enzyme</keyword>
<dbReference type="InterPro" id="IPR015864">
    <property type="entry name" value="FAD_synthase"/>
</dbReference>
<dbReference type="GO" id="GO:0003919">
    <property type="term" value="F:FMN adenylyltransferase activity"/>
    <property type="evidence" value="ECO:0007669"/>
    <property type="project" value="UniProtKB-EC"/>
</dbReference>
<sequence>MSIIIDLDNNKNNIFQESVIGLGNFDGLHLGHRDIISKVIEISKNKNVKSSVLIFKQHTNEIFPSFPKYYITSLNDKIKILENLGIDIIYLVNFTLEFAKLDSEEFIFGFIKNKLNVNTLVCGPDYTFGKKDIANTNLLLKYKNEGRIGVEIVDYVMENCEKISSTLIREYINNGEVERVKHLITTNYKISGTVIHGFKIGSAELGYPTANISLDFNYIIPKEGVYLTYAYHNGKKYVSLTSIGTNPTVTDNQDIKIEVYILDFNKRIYGDKLEIEFILRMRDQIKFNTKEELIKCMDNDYKYALKFKNEIK</sequence>
<dbReference type="PANTHER" id="PTHR22749:SF6">
    <property type="entry name" value="RIBOFLAVIN KINASE"/>
    <property type="match status" value="1"/>
</dbReference>
<dbReference type="Gene3D" id="2.40.30.30">
    <property type="entry name" value="Riboflavin kinase-like"/>
    <property type="match status" value="1"/>
</dbReference>
<dbReference type="InterPro" id="IPR015865">
    <property type="entry name" value="Riboflavin_kinase_bac/euk"/>
</dbReference>
<comment type="catalytic activity">
    <reaction evidence="12 14">
        <text>riboflavin + ATP = FMN + ADP + H(+)</text>
        <dbReference type="Rhea" id="RHEA:14357"/>
        <dbReference type="ChEBI" id="CHEBI:15378"/>
        <dbReference type="ChEBI" id="CHEBI:30616"/>
        <dbReference type="ChEBI" id="CHEBI:57986"/>
        <dbReference type="ChEBI" id="CHEBI:58210"/>
        <dbReference type="ChEBI" id="CHEBI:456216"/>
        <dbReference type="EC" id="2.7.1.26"/>
    </reaction>
</comment>
<comment type="catalytic activity">
    <reaction evidence="13 14">
        <text>FMN + ATP + H(+) = FAD + diphosphate</text>
        <dbReference type="Rhea" id="RHEA:17237"/>
        <dbReference type="ChEBI" id="CHEBI:15378"/>
        <dbReference type="ChEBI" id="CHEBI:30616"/>
        <dbReference type="ChEBI" id="CHEBI:33019"/>
        <dbReference type="ChEBI" id="CHEBI:57692"/>
        <dbReference type="ChEBI" id="CHEBI:58210"/>
        <dbReference type="EC" id="2.7.7.2"/>
    </reaction>
</comment>
<feature type="domain" description="Riboflavin kinase" evidence="15">
    <location>
        <begin position="183"/>
        <end position="309"/>
    </location>
</feature>
<accession>A0ABW9F784</accession>
<keyword evidence="8 14" id="KW-0418">Kinase</keyword>
<dbReference type="NCBIfam" id="NF004162">
    <property type="entry name" value="PRK05627.1-5"/>
    <property type="match status" value="1"/>
</dbReference>
<dbReference type="RefSeq" id="WP_408105261.1">
    <property type="nucleotide sequence ID" value="NZ_JBFNFH010000007.1"/>
</dbReference>
<dbReference type="PANTHER" id="PTHR22749">
    <property type="entry name" value="RIBOFLAVIN KINASE/FMN ADENYLYLTRANSFERASE"/>
    <property type="match status" value="1"/>
</dbReference>
<comment type="pathway">
    <text evidence="1 14">Cofactor biosynthesis; FAD biosynthesis; FAD from FMN: step 1/1.</text>
</comment>
<keyword evidence="10 14" id="KW-0067">ATP-binding</keyword>
<keyword evidence="7 14" id="KW-0547">Nucleotide-binding</keyword>
<dbReference type="Pfam" id="PF01687">
    <property type="entry name" value="Flavokinase"/>
    <property type="match status" value="1"/>
</dbReference>